<dbReference type="PANTHER" id="PTHR45737:SF6">
    <property type="entry name" value="VON WILLEBRAND FACTOR A DOMAIN-CONTAINING PROTEIN 5A"/>
    <property type="match status" value="1"/>
</dbReference>
<keyword evidence="2" id="KW-0812">Transmembrane</keyword>
<dbReference type="RefSeq" id="WP_189610352.1">
    <property type="nucleotide sequence ID" value="NZ_BMXR01000007.1"/>
</dbReference>
<evidence type="ECO:0000256" key="1">
    <source>
        <dbReference type="SAM" id="MobiDB-lite"/>
    </source>
</evidence>
<dbReference type="AlphaFoldDB" id="A0A918KHJ3"/>
<dbReference type="PROSITE" id="PS50234">
    <property type="entry name" value="VWFA"/>
    <property type="match status" value="1"/>
</dbReference>
<accession>A0A918KHJ3</accession>
<feature type="compositionally biased region" description="Acidic residues" evidence="1">
    <location>
        <begin position="632"/>
        <end position="644"/>
    </location>
</feature>
<evidence type="ECO:0000313" key="4">
    <source>
        <dbReference type="EMBL" id="GGX61120.1"/>
    </source>
</evidence>
<keyword evidence="5" id="KW-1185">Reference proteome</keyword>
<feature type="transmembrane region" description="Helical" evidence="2">
    <location>
        <begin position="584"/>
        <end position="605"/>
    </location>
</feature>
<reference evidence="4" key="1">
    <citation type="journal article" date="2014" name="Int. J. Syst. Evol. Microbiol.">
        <title>Complete genome sequence of Corynebacterium casei LMG S-19264T (=DSM 44701T), isolated from a smear-ripened cheese.</title>
        <authorList>
            <consortium name="US DOE Joint Genome Institute (JGI-PGF)"/>
            <person name="Walter F."/>
            <person name="Albersmeier A."/>
            <person name="Kalinowski J."/>
            <person name="Ruckert C."/>
        </authorList>
    </citation>
    <scope>NUCLEOTIDE SEQUENCE</scope>
    <source>
        <strain evidence="4">KCTC 22169</strain>
    </source>
</reference>
<organism evidence="4 5">
    <name type="scientific">Saccharospirillum salsuginis</name>
    <dbReference type="NCBI Taxonomy" id="418750"/>
    <lineage>
        <taxon>Bacteria</taxon>
        <taxon>Pseudomonadati</taxon>
        <taxon>Pseudomonadota</taxon>
        <taxon>Gammaproteobacteria</taxon>
        <taxon>Oceanospirillales</taxon>
        <taxon>Saccharospirillaceae</taxon>
        <taxon>Saccharospirillum</taxon>
    </lineage>
</organism>
<dbReference type="Proteomes" id="UP000626148">
    <property type="component" value="Unassembled WGS sequence"/>
</dbReference>
<protein>
    <recommendedName>
        <fullName evidence="3">VWFA domain-containing protein</fullName>
    </recommendedName>
</protein>
<dbReference type="InterPro" id="IPR036465">
    <property type="entry name" value="vWFA_dom_sf"/>
</dbReference>
<name>A0A918KHJ3_9GAMM</name>
<feature type="region of interest" description="Disordered" evidence="1">
    <location>
        <begin position="612"/>
        <end position="767"/>
    </location>
</feature>
<dbReference type="EMBL" id="BMXR01000007">
    <property type="protein sequence ID" value="GGX61120.1"/>
    <property type="molecule type" value="Genomic_DNA"/>
</dbReference>
<feature type="compositionally biased region" description="Acidic residues" evidence="1">
    <location>
        <begin position="524"/>
        <end position="535"/>
    </location>
</feature>
<sequence length="767" mass="84436">MPRPLARPGFSYRQLLWLVFGGLLALTLRAETPPPAATDIRILVDISGSMVETDPQNRRTPALNLLVDSLPEGSRAGVWSFGRFVNLLVDHDTVDADWRATARSRLRDLRPIAQRTNLGAALDDAAYDFGYSTYEPPTDVILITDGRVDIAPNEGVNRIERDRILNTVIPRFAQAGARIHTLALTDAADAGLLEQMSLRTDGTFERVESANDIRDFILSVLSRVRPGNELPLSDSGFEVDSQVSEVSALVLHDSGQIGLRSPSGQTTDALNPDRQQWRVGDGYTLVTVNAPEEGRWEIEGAVESGSRITVVSDLNLRWQQPEGAVVVRAQPLLIELRAVDQDGQPVDAALTGIMDPSLSIQGQTVPLIRWQGDTLRAQVPNRYDEGPLDLEVRVDAGTFQRLVRRTIQNRPALSSEVLVDGQGYQWRLYPSHRNLNVEGNSLEADISGPDGSQTRAFQRHPSGYFYTNLAADQPDGDYRLTAEGRLTINDRPLTNLGVAPVTLSLPIRAGQARIMDLDAAPMPEEPETTSEEEQQAEMSEPYVKEPMPEFEEITAQITAAEPSEPAPEQDWQETPAVEDDSPDWVTYLLYSLPGLIILIGFFVGYRLLEKRGKTPESGETTESGTDAKGQALEEEELQDIEDLDLAAGVTADSDDGGDWGSGEESREAPLVDEVVDEEAPPPPDNTEAPRADMEDSLDTSLLDQEDWGELDSTGDENDPDDDLFDISNIDDSLSDLEDLSLDEDEDPFASLLDEDEEDSETEKDKKE</sequence>
<feature type="compositionally biased region" description="Acidic residues" evidence="1">
    <location>
        <begin position="703"/>
        <end position="724"/>
    </location>
</feature>
<feature type="domain" description="VWFA" evidence="3">
    <location>
        <begin position="39"/>
        <end position="224"/>
    </location>
</feature>
<feature type="compositionally biased region" description="Acidic residues" evidence="1">
    <location>
        <begin position="732"/>
        <end position="761"/>
    </location>
</feature>
<proteinExistence type="predicted"/>
<dbReference type="Pfam" id="PF00092">
    <property type="entry name" value="VWA"/>
    <property type="match status" value="1"/>
</dbReference>
<dbReference type="PANTHER" id="PTHR45737">
    <property type="entry name" value="VON WILLEBRAND FACTOR A DOMAIN-CONTAINING PROTEIN 5A"/>
    <property type="match status" value="1"/>
</dbReference>
<dbReference type="InterPro" id="IPR002035">
    <property type="entry name" value="VWF_A"/>
</dbReference>
<keyword evidence="2" id="KW-1133">Transmembrane helix</keyword>
<keyword evidence="2" id="KW-0472">Membrane</keyword>
<gene>
    <name evidence="4" type="ORF">GCM10007392_31440</name>
</gene>
<evidence type="ECO:0000259" key="3">
    <source>
        <dbReference type="PROSITE" id="PS50234"/>
    </source>
</evidence>
<dbReference type="SUPFAM" id="SSF53300">
    <property type="entry name" value="vWA-like"/>
    <property type="match status" value="1"/>
</dbReference>
<evidence type="ECO:0000256" key="2">
    <source>
        <dbReference type="SAM" id="Phobius"/>
    </source>
</evidence>
<feature type="region of interest" description="Disordered" evidence="1">
    <location>
        <begin position="522"/>
        <end position="543"/>
    </location>
</feature>
<comment type="caution">
    <text evidence="4">The sequence shown here is derived from an EMBL/GenBank/DDBJ whole genome shotgun (WGS) entry which is preliminary data.</text>
</comment>
<dbReference type="SMART" id="SM00327">
    <property type="entry name" value="VWA"/>
    <property type="match status" value="1"/>
</dbReference>
<dbReference type="CDD" id="cd00198">
    <property type="entry name" value="vWFA"/>
    <property type="match status" value="1"/>
</dbReference>
<evidence type="ECO:0000313" key="5">
    <source>
        <dbReference type="Proteomes" id="UP000626148"/>
    </source>
</evidence>
<reference evidence="4" key="2">
    <citation type="submission" date="2020-09" db="EMBL/GenBank/DDBJ databases">
        <authorList>
            <person name="Sun Q."/>
            <person name="Kim S."/>
        </authorList>
    </citation>
    <scope>NUCLEOTIDE SEQUENCE</scope>
    <source>
        <strain evidence="4">KCTC 22169</strain>
    </source>
</reference>
<dbReference type="Gene3D" id="3.40.50.410">
    <property type="entry name" value="von Willebrand factor, type A domain"/>
    <property type="match status" value="1"/>
</dbReference>